<dbReference type="InterPro" id="IPR011006">
    <property type="entry name" value="CheY-like_superfamily"/>
</dbReference>
<dbReference type="InterPro" id="IPR052020">
    <property type="entry name" value="Cyclic_di-GMP/3'3'-cGAMP_PDE"/>
</dbReference>
<dbReference type="KEGG" id="geo:Geob_2769"/>
<protein>
    <submittedName>
        <fullName evidence="4">Response receiver-modulated cyclic diguanylate phosphodiesterase</fullName>
    </submittedName>
</protein>
<dbReference type="InterPro" id="IPR006675">
    <property type="entry name" value="HDIG_dom"/>
</dbReference>
<evidence type="ECO:0000313" key="4">
    <source>
        <dbReference type="EMBL" id="ACM21118.1"/>
    </source>
</evidence>
<dbReference type="InterPro" id="IPR003607">
    <property type="entry name" value="HD/PDEase_dom"/>
</dbReference>
<dbReference type="SUPFAM" id="SSF52172">
    <property type="entry name" value="CheY-like"/>
    <property type="match status" value="1"/>
</dbReference>
<keyword evidence="5" id="KW-1185">Reference proteome</keyword>
<organism evidence="4 5">
    <name type="scientific">Geotalea daltonii (strain DSM 22248 / JCM 15807 / FRC-32)</name>
    <name type="common">Geobacter daltonii</name>
    <dbReference type="NCBI Taxonomy" id="316067"/>
    <lineage>
        <taxon>Bacteria</taxon>
        <taxon>Pseudomonadati</taxon>
        <taxon>Thermodesulfobacteriota</taxon>
        <taxon>Desulfuromonadia</taxon>
        <taxon>Geobacterales</taxon>
        <taxon>Geobacteraceae</taxon>
        <taxon>Geotalea</taxon>
    </lineage>
</organism>
<proteinExistence type="predicted"/>
<dbReference type="Gene3D" id="3.40.50.2300">
    <property type="match status" value="1"/>
</dbReference>
<keyword evidence="1" id="KW-0597">Phosphoprotein</keyword>
<gene>
    <name evidence="4" type="ordered locus">Geob_2769</name>
</gene>
<name>B9M1N6_GEODF</name>
<evidence type="ECO:0000259" key="2">
    <source>
        <dbReference type="PROSITE" id="PS50110"/>
    </source>
</evidence>
<dbReference type="HOGENOM" id="CLU_000445_92_10_7"/>
<evidence type="ECO:0000313" key="5">
    <source>
        <dbReference type="Proteomes" id="UP000007721"/>
    </source>
</evidence>
<evidence type="ECO:0000256" key="1">
    <source>
        <dbReference type="PROSITE-ProRule" id="PRU00169"/>
    </source>
</evidence>
<dbReference type="SMART" id="SM00448">
    <property type="entry name" value="REC"/>
    <property type="match status" value="1"/>
</dbReference>
<dbReference type="GO" id="GO:0000160">
    <property type="term" value="P:phosphorelay signal transduction system"/>
    <property type="evidence" value="ECO:0007669"/>
    <property type="project" value="InterPro"/>
</dbReference>
<sequence length="348" mass="39309">MKEHILIADDEEMIRDLLCATLGKEGYYCHQASNAVEGLNVLESQPIEIAFLDIMMPGRSGVELLKDARKVKPDISVLMITALNDMDTALSCIHLGAEDYITKPFNLDRVLLTVRNISEKRRLIKDNREYQSNLELKVREQTEVIREAMGEVNLAYEHTLTALIRALDAREKEVGSHSERVMTYTLLMAQKLGIDKEDSTAMAKGALLHDIGKIGISDNILLKPGKLDVEEWELMRRHPQVGHDILKGIRYFKGAAELVLCHHERFDGNGYPNGLKGKDIPVSARIFGLIDTLDAMTSDRPYRKALPFQAVVDEVVKCRGFQFDPELVDIFLQIDKKEWEAAAGKFFS</sequence>
<dbReference type="PROSITE" id="PS51832">
    <property type="entry name" value="HD_GYP"/>
    <property type="match status" value="1"/>
</dbReference>
<dbReference type="Proteomes" id="UP000007721">
    <property type="component" value="Chromosome"/>
</dbReference>
<dbReference type="Pfam" id="PF00072">
    <property type="entry name" value="Response_reg"/>
    <property type="match status" value="1"/>
</dbReference>
<evidence type="ECO:0000259" key="3">
    <source>
        <dbReference type="PROSITE" id="PS51832"/>
    </source>
</evidence>
<feature type="domain" description="HD-GYP" evidence="3">
    <location>
        <begin position="152"/>
        <end position="347"/>
    </location>
</feature>
<dbReference type="EMBL" id="CP001390">
    <property type="protein sequence ID" value="ACM21118.1"/>
    <property type="molecule type" value="Genomic_DNA"/>
</dbReference>
<dbReference type="eggNOG" id="COG3437">
    <property type="taxonomic scope" value="Bacteria"/>
</dbReference>
<dbReference type="SUPFAM" id="SSF109604">
    <property type="entry name" value="HD-domain/PDEase-like"/>
    <property type="match status" value="1"/>
</dbReference>
<dbReference type="STRING" id="316067.Geob_2769"/>
<dbReference type="PROSITE" id="PS50110">
    <property type="entry name" value="RESPONSE_REGULATORY"/>
    <property type="match status" value="1"/>
</dbReference>
<dbReference type="Gene3D" id="1.10.3210.10">
    <property type="entry name" value="Hypothetical protein af1432"/>
    <property type="match status" value="1"/>
</dbReference>
<dbReference type="Pfam" id="PF13487">
    <property type="entry name" value="HD_5"/>
    <property type="match status" value="1"/>
</dbReference>
<dbReference type="RefSeq" id="WP_012647846.1">
    <property type="nucleotide sequence ID" value="NC_011979.1"/>
</dbReference>
<feature type="domain" description="Response regulatory" evidence="2">
    <location>
        <begin position="4"/>
        <end position="118"/>
    </location>
</feature>
<dbReference type="NCBIfam" id="TIGR00277">
    <property type="entry name" value="HDIG"/>
    <property type="match status" value="1"/>
</dbReference>
<dbReference type="AlphaFoldDB" id="B9M1N6"/>
<feature type="modified residue" description="4-aspartylphosphate" evidence="1">
    <location>
        <position position="53"/>
    </location>
</feature>
<dbReference type="InterPro" id="IPR037522">
    <property type="entry name" value="HD_GYP_dom"/>
</dbReference>
<reference evidence="4 5" key="1">
    <citation type="submission" date="2009-01" db="EMBL/GenBank/DDBJ databases">
        <title>Complete sequence of Geobacter sp. FRC-32.</title>
        <authorList>
            <consortium name="US DOE Joint Genome Institute"/>
            <person name="Lucas S."/>
            <person name="Copeland A."/>
            <person name="Lapidus A."/>
            <person name="Glavina del Rio T."/>
            <person name="Dalin E."/>
            <person name="Tice H."/>
            <person name="Bruce D."/>
            <person name="Goodwin L."/>
            <person name="Pitluck S."/>
            <person name="Saunders E."/>
            <person name="Brettin T."/>
            <person name="Detter J.C."/>
            <person name="Han C."/>
            <person name="Larimer F."/>
            <person name="Land M."/>
            <person name="Hauser L."/>
            <person name="Kyrpides N."/>
            <person name="Ovchinnikova G."/>
            <person name="Kostka J."/>
            <person name="Richardson P."/>
        </authorList>
    </citation>
    <scope>NUCLEOTIDE SEQUENCE [LARGE SCALE GENOMIC DNA]</scope>
    <source>
        <strain evidence="5">DSM 22248 / JCM 15807 / FRC-32</strain>
    </source>
</reference>
<accession>B9M1N6</accession>
<dbReference type="SMART" id="SM00471">
    <property type="entry name" value="HDc"/>
    <property type="match status" value="1"/>
</dbReference>
<dbReference type="OrthoDB" id="9776250at2"/>
<dbReference type="PANTHER" id="PTHR45228:SF5">
    <property type="entry name" value="CYCLIC DI-GMP PHOSPHODIESTERASE VC_1348-RELATED"/>
    <property type="match status" value="1"/>
</dbReference>
<dbReference type="CDD" id="cd00077">
    <property type="entry name" value="HDc"/>
    <property type="match status" value="1"/>
</dbReference>
<dbReference type="PANTHER" id="PTHR45228">
    <property type="entry name" value="CYCLIC DI-GMP PHOSPHODIESTERASE TM_0186-RELATED"/>
    <property type="match status" value="1"/>
</dbReference>
<dbReference type="InterPro" id="IPR001789">
    <property type="entry name" value="Sig_transdc_resp-reg_receiver"/>
</dbReference>